<dbReference type="GO" id="GO:0044550">
    <property type="term" value="P:secondary metabolite biosynthetic process"/>
    <property type="evidence" value="ECO:0007669"/>
    <property type="project" value="TreeGrafter"/>
</dbReference>
<dbReference type="GO" id="GO:0005737">
    <property type="term" value="C:cytoplasm"/>
    <property type="evidence" value="ECO:0007669"/>
    <property type="project" value="TreeGrafter"/>
</dbReference>
<evidence type="ECO:0000313" key="4">
    <source>
        <dbReference type="EMBL" id="EXM12271.1"/>
    </source>
</evidence>
<dbReference type="FunFam" id="3.40.50.980:FF:000001">
    <property type="entry name" value="Non-ribosomal peptide synthetase"/>
    <property type="match status" value="1"/>
</dbReference>
<dbReference type="HOGENOM" id="CLU_000022_2_12_1"/>
<dbReference type="Pfam" id="PF00501">
    <property type="entry name" value="AMP-binding"/>
    <property type="match status" value="1"/>
</dbReference>
<dbReference type="PANTHER" id="PTHR45527:SF1">
    <property type="entry name" value="FATTY ACID SYNTHASE"/>
    <property type="match status" value="1"/>
</dbReference>
<dbReference type="EMBL" id="KK035762">
    <property type="protein sequence ID" value="EXM12271.1"/>
    <property type="molecule type" value="Genomic_DNA"/>
</dbReference>
<feature type="domain" description="AMP-dependent synthetase/ligase" evidence="3">
    <location>
        <begin position="32"/>
        <end position="259"/>
    </location>
</feature>
<protein>
    <recommendedName>
        <fullName evidence="3">AMP-dependent synthetase/ligase domain-containing protein</fullName>
    </recommendedName>
</protein>
<evidence type="ECO:0000256" key="1">
    <source>
        <dbReference type="ARBA" id="ARBA00022598"/>
    </source>
</evidence>
<dbReference type="GO" id="GO:0043041">
    <property type="term" value="P:amino acid activation for nonribosomal peptide biosynthetic process"/>
    <property type="evidence" value="ECO:0007669"/>
    <property type="project" value="TreeGrafter"/>
</dbReference>
<evidence type="ECO:0000259" key="3">
    <source>
        <dbReference type="Pfam" id="PF00501"/>
    </source>
</evidence>
<keyword evidence="1" id="KW-0436">Ligase</keyword>
<dbReference type="GO" id="GO:0016874">
    <property type="term" value="F:ligase activity"/>
    <property type="evidence" value="ECO:0007669"/>
    <property type="project" value="UniProtKB-KW"/>
</dbReference>
<dbReference type="Gene3D" id="3.40.50.980">
    <property type="match status" value="2"/>
</dbReference>
<dbReference type="PROSITE" id="PS00455">
    <property type="entry name" value="AMP_BINDING"/>
    <property type="match status" value="1"/>
</dbReference>
<dbReference type="InterPro" id="IPR000873">
    <property type="entry name" value="AMP-dep_synth/lig_dom"/>
</dbReference>
<sequence length="270" mass="29850">MTETDYSQLDKTGLIQVEETDYPRELSVVDLFRQQASAFPSTIAIRDSSAELTYAQLERQSDTLARWLARRLLSPETLVGVFASRSCQTVVAFLGILKANMAYLPFDVKIPSKRMEAILSSLPGQRIIFLGPCDHLPDIKQNDVEFVRITDALQEEANGTYTGHRTHAVIAPSATSLAYVMFTSGSTGQPKGVMAEHRGIVRLVKDGDLARLLPTCGAMAHISNLAFDASTWEIYAALLNGMTLACIDTMEVLDQSVTLRIFTEWDEVKD</sequence>
<dbReference type="GO" id="GO:0031177">
    <property type="term" value="F:phosphopantetheine binding"/>
    <property type="evidence" value="ECO:0007669"/>
    <property type="project" value="TreeGrafter"/>
</dbReference>
<name>X0KUB8_FUSOX</name>
<comment type="similarity">
    <text evidence="2">Belongs to the NRP synthetase family.</text>
</comment>
<organism evidence="4">
    <name type="scientific">Fusarium oxysporum f. sp. vasinfectum 25433</name>
    <dbReference type="NCBI Taxonomy" id="1089449"/>
    <lineage>
        <taxon>Eukaryota</taxon>
        <taxon>Fungi</taxon>
        <taxon>Dikarya</taxon>
        <taxon>Ascomycota</taxon>
        <taxon>Pezizomycotina</taxon>
        <taxon>Sordariomycetes</taxon>
        <taxon>Hypocreomycetidae</taxon>
        <taxon>Hypocreales</taxon>
        <taxon>Nectriaceae</taxon>
        <taxon>Fusarium</taxon>
        <taxon>Fusarium oxysporum species complex</taxon>
    </lineage>
</organism>
<dbReference type="Proteomes" id="UP000030701">
    <property type="component" value="Unassembled WGS sequence"/>
</dbReference>
<dbReference type="InterPro" id="IPR020845">
    <property type="entry name" value="AMP-binding_CS"/>
</dbReference>
<reference evidence="4" key="2">
    <citation type="submission" date="2014-03" db="EMBL/GenBank/DDBJ databases">
        <title>The Genome Annotation of Fusarium oxysporum Cotton.</title>
        <authorList>
            <consortium name="The Broad Institute Genomics Platform"/>
            <person name="Ma L.-J."/>
            <person name="Corby-Kistler H."/>
            <person name="Broz K."/>
            <person name="Gale L.R."/>
            <person name="Jonkers W."/>
            <person name="O'Donnell K."/>
            <person name="Ploetz R."/>
            <person name="Steinberg C."/>
            <person name="Schwartz D.C."/>
            <person name="VanEtten H."/>
            <person name="Zhou S."/>
            <person name="Young S.K."/>
            <person name="Zeng Q."/>
            <person name="Gargeya S."/>
            <person name="Fitzgerald M."/>
            <person name="Abouelleil A."/>
            <person name="Alvarado L."/>
            <person name="Chapman S.B."/>
            <person name="Gainer-Dewar J."/>
            <person name="Goldberg J."/>
            <person name="Griggs A."/>
            <person name="Gujja S."/>
            <person name="Hansen M."/>
            <person name="Howarth C."/>
            <person name="Imamovic A."/>
            <person name="Ireland A."/>
            <person name="Larimer J."/>
            <person name="McCowan C."/>
            <person name="Murphy C."/>
            <person name="Pearson M."/>
            <person name="Poon T.W."/>
            <person name="Priest M."/>
            <person name="Roberts A."/>
            <person name="Saif S."/>
            <person name="Shea T."/>
            <person name="Sykes S."/>
            <person name="Wortman J."/>
            <person name="Nusbaum C."/>
            <person name="Birren B."/>
        </authorList>
    </citation>
    <scope>NUCLEOTIDE SEQUENCE</scope>
    <source>
        <strain evidence="4">25433</strain>
    </source>
</reference>
<gene>
    <name evidence="4" type="ORF">FOTG_19228</name>
</gene>
<dbReference type="AlphaFoldDB" id="X0KUB8"/>
<evidence type="ECO:0000256" key="2">
    <source>
        <dbReference type="ARBA" id="ARBA00029454"/>
    </source>
</evidence>
<reference evidence="4" key="1">
    <citation type="submission" date="2011-11" db="EMBL/GenBank/DDBJ databases">
        <title>The Genome Sequence of Fusarium oxysporum Cotton.</title>
        <authorList>
            <consortium name="The Broad Institute Genome Sequencing Platform"/>
            <person name="Ma L.-J."/>
            <person name="Gale L.R."/>
            <person name="Schwartz D.C."/>
            <person name="Zhou S."/>
            <person name="Corby-Kistler H."/>
            <person name="Young S.K."/>
            <person name="Zeng Q."/>
            <person name="Gargeya S."/>
            <person name="Fitzgerald M."/>
            <person name="Haas B."/>
            <person name="Abouelleil A."/>
            <person name="Alvarado L."/>
            <person name="Arachchi H.M."/>
            <person name="Berlin A."/>
            <person name="Brown A."/>
            <person name="Chapman S.B."/>
            <person name="Chen Z."/>
            <person name="Dunbar C."/>
            <person name="Freedman E."/>
            <person name="Gearin G."/>
            <person name="Goldberg J."/>
            <person name="Griggs A."/>
            <person name="Gujja S."/>
            <person name="Heiman D."/>
            <person name="Howarth C."/>
            <person name="Larson L."/>
            <person name="Lui A."/>
            <person name="MacDonald P.J.P."/>
            <person name="Montmayeur A."/>
            <person name="Murphy C."/>
            <person name="Neiman D."/>
            <person name="Pearson M."/>
            <person name="Priest M."/>
            <person name="Roberts A."/>
            <person name="Saif S."/>
            <person name="Shea T."/>
            <person name="Shenoy N."/>
            <person name="Sisk P."/>
            <person name="Stolte C."/>
            <person name="Sykes S."/>
            <person name="Wortman J."/>
            <person name="Nusbaum C."/>
            <person name="Birren B."/>
        </authorList>
    </citation>
    <scope>NUCLEOTIDE SEQUENCE [LARGE SCALE GENOMIC DNA]</scope>
    <source>
        <strain evidence="4">25433</strain>
    </source>
</reference>
<dbReference type="SUPFAM" id="SSF56801">
    <property type="entry name" value="Acetyl-CoA synthetase-like"/>
    <property type="match status" value="1"/>
</dbReference>
<dbReference type="PANTHER" id="PTHR45527">
    <property type="entry name" value="NONRIBOSOMAL PEPTIDE SYNTHETASE"/>
    <property type="match status" value="1"/>
</dbReference>
<proteinExistence type="inferred from homology"/>
<accession>X0KUB8</accession>